<dbReference type="PANTHER" id="PTHR43427">
    <property type="entry name" value="CHLORIDE CHANNEL PROTEIN CLC-E"/>
    <property type="match status" value="1"/>
</dbReference>
<dbReference type="InterPro" id="IPR050368">
    <property type="entry name" value="ClC-type_chloride_channel"/>
</dbReference>
<evidence type="ECO:0000256" key="1">
    <source>
        <dbReference type="ARBA" id="ARBA00004141"/>
    </source>
</evidence>
<keyword evidence="3 5" id="KW-1133">Transmembrane helix</keyword>
<comment type="subcellular location">
    <subcellularLocation>
        <location evidence="1">Membrane</location>
        <topology evidence="1">Multi-pass membrane protein</topology>
    </subcellularLocation>
</comment>
<feature type="transmembrane region" description="Helical" evidence="5">
    <location>
        <begin position="310"/>
        <end position="328"/>
    </location>
</feature>
<accession>A0ABS4XI26</accession>
<feature type="transmembrane region" description="Helical" evidence="5">
    <location>
        <begin position="152"/>
        <end position="181"/>
    </location>
</feature>
<keyword evidence="4 5" id="KW-0472">Membrane</keyword>
<feature type="transmembrane region" description="Helical" evidence="5">
    <location>
        <begin position="12"/>
        <end position="36"/>
    </location>
</feature>
<evidence type="ECO:0000256" key="3">
    <source>
        <dbReference type="ARBA" id="ARBA00022989"/>
    </source>
</evidence>
<dbReference type="Proteomes" id="UP001296993">
    <property type="component" value="Unassembled WGS sequence"/>
</dbReference>
<evidence type="ECO:0000313" key="6">
    <source>
        <dbReference type="EMBL" id="MBP2388006.1"/>
    </source>
</evidence>
<evidence type="ECO:0000256" key="4">
    <source>
        <dbReference type="ARBA" id="ARBA00023136"/>
    </source>
</evidence>
<dbReference type="NCBIfam" id="NF002971">
    <property type="entry name" value="PRK03655.1"/>
    <property type="match status" value="1"/>
</dbReference>
<dbReference type="PRINTS" id="PR00762">
    <property type="entry name" value="CLCHANNEL"/>
</dbReference>
<feature type="transmembrane region" description="Helical" evidence="5">
    <location>
        <begin position="334"/>
        <end position="352"/>
    </location>
</feature>
<feature type="transmembrane region" description="Helical" evidence="5">
    <location>
        <begin position="96"/>
        <end position="121"/>
    </location>
</feature>
<protein>
    <submittedName>
        <fullName evidence="6">H+/Cl- antiporter ClcA</fullName>
    </submittedName>
</protein>
<proteinExistence type="predicted"/>
<feature type="transmembrane region" description="Helical" evidence="5">
    <location>
        <begin position="265"/>
        <end position="289"/>
    </location>
</feature>
<comment type="caution">
    <text evidence="6">The sequence shown here is derived from an EMBL/GenBank/DDBJ whole genome shotgun (WGS) entry which is preliminary data.</text>
</comment>
<reference evidence="6 7" key="1">
    <citation type="submission" date="2021-03" db="EMBL/GenBank/DDBJ databases">
        <title>Sequencing the genomes of 1000 actinobacteria strains.</title>
        <authorList>
            <person name="Klenk H.-P."/>
        </authorList>
    </citation>
    <scope>NUCLEOTIDE SEQUENCE [LARGE SCALE GENOMIC DNA]</scope>
    <source>
        <strain evidence="6 7">DSM 15797</strain>
    </source>
</reference>
<organism evidence="6 7">
    <name type="scientific">Paeniglutamicibacter kerguelensis</name>
    <dbReference type="NCBI Taxonomy" id="254788"/>
    <lineage>
        <taxon>Bacteria</taxon>
        <taxon>Bacillati</taxon>
        <taxon>Actinomycetota</taxon>
        <taxon>Actinomycetes</taxon>
        <taxon>Micrococcales</taxon>
        <taxon>Micrococcaceae</taxon>
        <taxon>Paeniglutamicibacter</taxon>
    </lineage>
</organism>
<feature type="transmembrane region" description="Helical" evidence="5">
    <location>
        <begin position="193"/>
        <end position="215"/>
    </location>
</feature>
<feature type="transmembrane region" description="Helical" evidence="5">
    <location>
        <begin position="227"/>
        <end position="253"/>
    </location>
</feature>
<dbReference type="SUPFAM" id="SSF81340">
    <property type="entry name" value="Clc chloride channel"/>
    <property type="match status" value="1"/>
</dbReference>
<dbReference type="CDD" id="cd00400">
    <property type="entry name" value="Voltage_gated_ClC"/>
    <property type="match status" value="1"/>
</dbReference>
<dbReference type="InterPro" id="IPR001807">
    <property type="entry name" value="ClC"/>
</dbReference>
<dbReference type="Pfam" id="PF00654">
    <property type="entry name" value="Voltage_CLC"/>
    <property type="match status" value="1"/>
</dbReference>
<gene>
    <name evidence="6" type="ORF">JOF47_003517</name>
</gene>
<evidence type="ECO:0000256" key="2">
    <source>
        <dbReference type="ARBA" id="ARBA00022692"/>
    </source>
</evidence>
<dbReference type="EMBL" id="JAGIOF010000001">
    <property type="protein sequence ID" value="MBP2388006.1"/>
    <property type="molecule type" value="Genomic_DNA"/>
</dbReference>
<dbReference type="InterPro" id="IPR014743">
    <property type="entry name" value="Cl-channel_core"/>
</dbReference>
<dbReference type="Gene3D" id="1.10.3080.10">
    <property type="entry name" value="Clc chloride channel"/>
    <property type="match status" value="1"/>
</dbReference>
<sequence length="435" mass="44812">MSTVDEQEVPSVRLLLQLSVPAIVVGVVSAVGLFLVDEAAHLIEEFLWEFLPHLLNIPPDSGWWIFAVLSFTGFAIGLIVTFVPGRGGPDSATIELVAPPMALTAVPGVFMVAALGLAGGVSLGPEAPVIGINTAIVFALVNRFWPQINVGLVMMVSAAGTIGALFGTPVAAILVLTGVVAAAKSGGVLWDRLFLPLLSASTASVTMVLLGGQLLKAPVSPPVASTLLELIPAAVLVAGLAALVGLLGSVLFAPVHGLFRRLKSPLLYTTLGGLILGVLGVLGGPLTLFKGSTQTVEIVQRAGEFTPWQLAIMVLIKLAALVIAGAAGFRGGRIFPAVFIGVATGLMCHALMPQIPLTVAISCGALGTVLAVSRDGWIAIFIAAVIGGDTTLFPLLCFVVLPVWLLVARAPEMIVHLPEEPKSPEEPKPGGRHAG</sequence>
<keyword evidence="2 5" id="KW-0812">Transmembrane</keyword>
<feature type="transmembrane region" description="Helical" evidence="5">
    <location>
        <begin position="392"/>
        <end position="408"/>
    </location>
</feature>
<dbReference type="PANTHER" id="PTHR43427:SF9">
    <property type="entry name" value="ION-TRANSPORT PROTEIN YFEO-RELATED"/>
    <property type="match status" value="1"/>
</dbReference>
<evidence type="ECO:0000313" key="7">
    <source>
        <dbReference type="Proteomes" id="UP001296993"/>
    </source>
</evidence>
<keyword evidence="7" id="KW-1185">Reference proteome</keyword>
<name>A0ABS4XI26_9MICC</name>
<evidence type="ECO:0000256" key="5">
    <source>
        <dbReference type="SAM" id="Phobius"/>
    </source>
</evidence>
<feature type="transmembrane region" description="Helical" evidence="5">
    <location>
        <begin position="63"/>
        <end position="84"/>
    </location>
</feature>